<dbReference type="PANTHER" id="PTHR12215">
    <property type="entry name" value="PHOSPHOPANTETHEINE TRANSFERASE"/>
    <property type="match status" value="1"/>
</dbReference>
<gene>
    <name evidence="4" type="ORF">ACFPME_17280</name>
</gene>
<evidence type="ECO:0000313" key="5">
    <source>
        <dbReference type="Proteomes" id="UP001596013"/>
    </source>
</evidence>
<dbReference type="InterPro" id="IPR037143">
    <property type="entry name" value="4-PPantetheinyl_Trfase_dom_sf"/>
</dbReference>
<reference evidence="5" key="1">
    <citation type="journal article" date="2019" name="Int. J. Syst. Evol. Microbiol.">
        <title>The Global Catalogue of Microorganisms (GCM) 10K type strain sequencing project: providing services to taxonomists for standard genome sequencing and annotation.</title>
        <authorList>
            <consortium name="The Broad Institute Genomics Platform"/>
            <consortium name="The Broad Institute Genome Sequencing Center for Infectious Disease"/>
            <person name="Wu L."/>
            <person name="Ma J."/>
        </authorList>
    </citation>
    <scope>NUCLEOTIDE SEQUENCE [LARGE SCALE GENOMIC DNA]</scope>
    <source>
        <strain evidence="5">JCM 17130</strain>
    </source>
</reference>
<dbReference type="EMBL" id="JBHSMK010000011">
    <property type="protein sequence ID" value="MFC5438317.1"/>
    <property type="molecule type" value="Genomic_DNA"/>
</dbReference>
<dbReference type="Pfam" id="PF01648">
    <property type="entry name" value="ACPS"/>
    <property type="match status" value="1"/>
</dbReference>
<evidence type="ECO:0000313" key="4">
    <source>
        <dbReference type="EMBL" id="MFC5438317.1"/>
    </source>
</evidence>
<dbReference type="InterPro" id="IPR008278">
    <property type="entry name" value="4-PPantetheinyl_Trfase_dom"/>
</dbReference>
<proteinExistence type="inferred from homology"/>
<dbReference type="InterPro" id="IPR050559">
    <property type="entry name" value="P-Pant_transferase_sf"/>
</dbReference>
<dbReference type="RefSeq" id="WP_377306935.1">
    <property type="nucleotide sequence ID" value="NZ_JBHSMK010000011.1"/>
</dbReference>
<organism evidence="4 5">
    <name type="scientific">Rhodanobacter umsongensis</name>
    <dbReference type="NCBI Taxonomy" id="633153"/>
    <lineage>
        <taxon>Bacteria</taxon>
        <taxon>Pseudomonadati</taxon>
        <taxon>Pseudomonadota</taxon>
        <taxon>Gammaproteobacteria</taxon>
        <taxon>Lysobacterales</taxon>
        <taxon>Rhodanobacteraceae</taxon>
        <taxon>Rhodanobacter</taxon>
    </lineage>
</organism>
<dbReference type="PANTHER" id="PTHR12215:SF10">
    <property type="entry name" value="L-AMINOADIPATE-SEMIALDEHYDE DEHYDROGENASE-PHOSPHOPANTETHEINYL TRANSFERASE"/>
    <property type="match status" value="1"/>
</dbReference>
<evidence type="ECO:0000256" key="2">
    <source>
        <dbReference type="ARBA" id="ARBA00022679"/>
    </source>
</evidence>
<comment type="caution">
    <text evidence="4">The sequence shown here is derived from an EMBL/GenBank/DDBJ whole genome shotgun (WGS) entry which is preliminary data.</text>
</comment>
<feature type="domain" description="4'-phosphopantetheinyl transferase" evidence="3">
    <location>
        <begin position="110"/>
        <end position="211"/>
    </location>
</feature>
<evidence type="ECO:0000259" key="3">
    <source>
        <dbReference type="Pfam" id="PF01648"/>
    </source>
</evidence>
<dbReference type="Gene3D" id="3.90.470.20">
    <property type="entry name" value="4'-phosphopantetheinyl transferase domain"/>
    <property type="match status" value="1"/>
</dbReference>
<protein>
    <submittedName>
        <fullName evidence="4">4'-phosphopantetheinyl transferase family protein</fullName>
    </submittedName>
</protein>
<comment type="similarity">
    <text evidence="1">Belongs to the P-Pant transferase superfamily. Gsp/Sfp/HetI/AcpT family.</text>
</comment>
<keyword evidence="5" id="KW-1185">Reference proteome</keyword>
<keyword evidence="2 4" id="KW-0808">Transferase</keyword>
<name>A0ABW0JQH1_9GAMM</name>
<evidence type="ECO:0000256" key="1">
    <source>
        <dbReference type="ARBA" id="ARBA00010990"/>
    </source>
</evidence>
<accession>A0ABW0JQH1</accession>
<dbReference type="GO" id="GO:0016740">
    <property type="term" value="F:transferase activity"/>
    <property type="evidence" value="ECO:0007669"/>
    <property type="project" value="UniProtKB-KW"/>
</dbReference>
<dbReference type="SUPFAM" id="SSF56214">
    <property type="entry name" value="4'-phosphopantetheinyl transferase"/>
    <property type="match status" value="2"/>
</dbReference>
<sequence>MKYVLVRRHGRRHHARMIATHALPLAKLAEHLRDDEVHVWRLNYQPQRQRAPLRKVLAAYLGVDGDQVMLTHGEYGRPALADTHDQTLGFNWSHSGGHALIAVGRGVAPGIDVERLRTRPRALEIAARYFSSDEAAALAALPASARPIAFLELWTAKEAVLKALGRGLAFGLDRLTVGRSVGRLTLQRLEGDDANAWQLQRLPVDATLVAAVAWRGGTRQIRLGTLASDT</sequence>
<dbReference type="Proteomes" id="UP001596013">
    <property type="component" value="Unassembled WGS sequence"/>
</dbReference>